<gene>
    <name evidence="6" type="ORF">ACFQZS_09965</name>
</gene>
<dbReference type="Pfam" id="PF14905">
    <property type="entry name" value="OMP_b-brl_3"/>
    <property type="match status" value="1"/>
</dbReference>
<proteinExistence type="predicted"/>
<dbReference type="Pfam" id="PF13620">
    <property type="entry name" value="CarboxypepD_reg"/>
    <property type="match status" value="1"/>
</dbReference>
<reference evidence="7" key="1">
    <citation type="journal article" date="2019" name="Int. J. Syst. Evol. Microbiol.">
        <title>The Global Catalogue of Microorganisms (GCM) 10K type strain sequencing project: providing services to taxonomists for standard genome sequencing and annotation.</title>
        <authorList>
            <consortium name="The Broad Institute Genomics Platform"/>
            <consortium name="The Broad Institute Genome Sequencing Center for Infectious Disease"/>
            <person name="Wu L."/>
            <person name="Ma J."/>
        </authorList>
    </citation>
    <scope>NUCLEOTIDE SEQUENCE [LARGE SCALE GENOMIC DNA]</scope>
    <source>
        <strain evidence="7">CCUG 63418</strain>
    </source>
</reference>
<dbReference type="SUPFAM" id="SSF56935">
    <property type="entry name" value="Porins"/>
    <property type="match status" value="1"/>
</dbReference>
<dbReference type="InterPro" id="IPR013784">
    <property type="entry name" value="Carb-bd-like_fold"/>
</dbReference>
<keyword evidence="7" id="KW-1185">Reference proteome</keyword>
<evidence type="ECO:0000313" key="7">
    <source>
        <dbReference type="Proteomes" id="UP001596958"/>
    </source>
</evidence>
<keyword evidence="6" id="KW-0675">Receptor</keyword>
<name>A0ABW2YZ19_9SPHI</name>
<dbReference type="SUPFAM" id="SSF49452">
    <property type="entry name" value="Starch-binding domain-like"/>
    <property type="match status" value="1"/>
</dbReference>
<feature type="signal peptide" evidence="4">
    <location>
        <begin position="1"/>
        <end position="21"/>
    </location>
</feature>
<evidence type="ECO:0000256" key="1">
    <source>
        <dbReference type="ARBA" id="ARBA00004442"/>
    </source>
</evidence>
<sequence length="935" mass="103344">MKFILYTIFSFLLLLSFSSKAQNAFSIKGSVADTIAASKLHNASILALRAKDSIMVRYTRADQQGNFAINNLPEGKYLLLVTYPEYADYSEPFTLGAASPAHDFKRISMLLKSRLLADIIIKATPTAIKIKGDTTVFNASAYVVQPNAKVEDLIKQFPGIQVDKDGKVTANGQTVSKFLVGGEEFFGDDPTLVTKNIRADMVKEIQMFDKKSDQAAFTGVDDGKKTLTMNVVLKEDKKNGYFGKVDAGAGTQGFYSGQLMYNKFQNKEKFSVNATLSNNGRTGLSFQDEQKFGDAGTVTVMDGGGIMITTSGNDLYYDGRGLPIARSGGVHYDNKWGPKDKNIINTNYKIGQMEVEGTSNSINQNNLGTQVNTTTSDQKFNTNAFRQKLDVAYTINIDSISNLKVTMDASLRDLSSNTDRVDVIDVDGKLQNKTNATSSSKTDQRVINASAFYTRKFKKKGRTLSFLLSTNIDRATKDDYQLQIAETYNPVTGLLESTQTVNQYKPAKSNTTAFNSNFTYSEPLSKALSLVFNYGVNVNNGESERLAYNRSGSGQYDLFDPNFSNDFTLSQLAHQGGAIFNYIKGKTTLNFGTRATDVQYKQTNEFTGGVFERHFINWMPQVTYQYRMGTQATLYASYNGRTQQPSISQLQPIRDNSNLFAQTIGNPDLKPSFSNNFTAYYNVSKALTGQRFYISGGYGFTTNGFVPNQTTILEGVDRGKTTTQTVNMPDKTPYNYNLSVTFGRKIWGDVQAQLSASTNNNVGYNMVTKVSQNVPTTQLNESKNGSYSLNFSLSKYAANKYDLYLSGGPRYNIAESSLQKQNSNSRGFGGNAYFGYYLPAKFQVVSEATYTYTGAAQGLDPLSRTILTASISKMFLKDNTLKLTASANDLLNQNTGFNRSINGSIISQSSNTTIRRYFMLTVVWDFNKMGGATKK</sequence>
<dbReference type="Gene3D" id="2.60.40.1120">
    <property type="entry name" value="Carboxypeptidase-like, regulatory domain"/>
    <property type="match status" value="1"/>
</dbReference>
<dbReference type="EMBL" id="JBHTHU010000006">
    <property type="protein sequence ID" value="MFD0750468.1"/>
    <property type="molecule type" value="Genomic_DNA"/>
</dbReference>
<feature type="chain" id="PRO_5045063947" evidence="4">
    <location>
        <begin position="22"/>
        <end position="935"/>
    </location>
</feature>
<protein>
    <submittedName>
        <fullName evidence="6">TonB-dependent receptor</fullName>
    </submittedName>
</protein>
<keyword evidence="3" id="KW-0998">Cell outer membrane</keyword>
<keyword evidence="4" id="KW-0732">Signal</keyword>
<dbReference type="Proteomes" id="UP001596958">
    <property type="component" value="Unassembled WGS sequence"/>
</dbReference>
<accession>A0ABW2YZ19</accession>
<evidence type="ECO:0000256" key="3">
    <source>
        <dbReference type="ARBA" id="ARBA00023237"/>
    </source>
</evidence>
<dbReference type="Gene3D" id="2.40.170.20">
    <property type="entry name" value="TonB-dependent receptor, beta-barrel domain"/>
    <property type="match status" value="1"/>
</dbReference>
<evidence type="ECO:0000313" key="6">
    <source>
        <dbReference type="EMBL" id="MFD0750468.1"/>
    </source>
</evidence>
<dbReference type="InterPro" id="IPR036942">
    <property type="entry name" value="Beta-barrel_TonB_sf"/>
</dbReference>
<comment type="subcellular location">
    <subcellularLocation>
        <location evidence="1">Cell outer membrane</location>
    </subcellularLocation>
</comment>
<evidence type="ECO:0000259" key="5">
    <source>
        <dbReference type="Pfam" id="PF14905"/>
    </source>
</evidence>
<keyword evidence="2" id="KW-0472">Membrane</keyword>
<organism evidence="6 7">
    <name type="scientific">Mucilaginibacter calamicampi</name>
    <dbReference type="NCBI Taxonomy" id="1302352"/>
    <lineage>
        <taxon>Bacteria</taxon>
        <taxon>Pseudomonadati</taxon>
        <taxon>Bacteroidota</taxon>
        <taxon>Sphingobacteriia</taxon>
        <taxon>Sphingobacteriales</taxon>
        <taxon>Sphingobacteriaceae</taxon>
        <taxon>Mucilaginibacter</taxon>
    </lineage>
</organism>
<evidence type="ECO:0000256" key="4">
    <source>
        <dbReference type="SAM" id="SignalP"/>
    </source>
</evidence>
<dbReference type="InterPro" id="IPR041700">
    <property type="entry name" value="OMP_b-brl_3"/>
</dbReference>
<feature type="domain" description="Outer membrane protein beta-barrel" evidence="5">
    <location>
        <begin position="455"/>
        <end position="763"/>
    </location>
</feature>
<evidence type="ECO:0000256" key="2">
    <source>
        <dbReference type="ARBA" id="ARBA00023136"/>
    </source>
</evidence>
<dbReference type="RefSeq" id="WP_377099764.1">
    <property type="nucleotide sequence ID" value="NZ_JBHTHU010000006.1"/>
</dbReference>
<comment type="caution">
    <text evidence="6">The sequence shown here is derived from an EMBL/GenBank/DDBJ whole genome shotgun (WGS) entry which is preliminary data.</text>
</comment>